<dbReference type="InterPro" id="IPR015889">
    <property type="entry name" value="Intradiol_dOase_core"/>
</dbReference>
<comment type="similarity">
    <text evidence="1">Belongs to the intradiol ring-cleavage dioxygenase family.</text>
</comment>
<dbReference type="PANTHER" id="PTHR33711">
    <property type="entry name" value="DIOXYGENASE, PUTATIVE (AFU_ORTHOLOGUE AFUA_2G02910)-RELATED"/>
    <property type="match status" value="1"/>
</dbReference>
<keyword evidence="7" id="KW-1185">Reference proteome</keyword>
<gene>
    <name evidence="6" type="ORF">EJA03_10110</name>
</gene>
<dbReference type="CDD" id="cd03459">
    <property type="entry name" value="3_4-PCD"/>
    <property type="match status" value="1"/>
</dbReference>
<evidence type="ECO:0000256" key="1">
    <source>
        <dbReference type="ARBA" id="ARBA00007825"/>
    </source>
</evidence>
<dbReference type="Gene3D" id="2.60.130.10">
    <property type="entry name" value="Aromatic compound dioxygenase"/>
    <property type="match status" value="1"/>
</dbReference>
<protein>
    <submittedName>
        <fullName evidence="6">Protocatechuate 3,4-dioxygenase</fullName>
    </submittedName>
</protein>
<comment type="caution">
    <text evidence="6">The sequence shown here is derived from an EMBL/GenBank/DDBJ whole genome shotgun (WGS) entry which is preliminary data.</text>
</comment>
<dbReference type="PROSITE" id="PS00083">
    <property type="entry name" value="INTRADIOL_DIOXYGENAS"/>
    <property type="match status" value="1"/>
</dbReference>
<name>A0A3R9FM40_9VIBR</name>
<keyword evidence="4" id="KW-0732">Signal</keyword>
<dbReference type="InterPro" id="IPR039387">
    <property type="entry name" value="3_4-PCD"/>
</dbReference>
<proteinExistence type="inferred from homology"/>
<dbReference type="GO" id="GO:0008199">
    <property type="term" value="F:ferric iron binding"/>
    <property type="evidence" value="ECO:0007669"/>
    <property type="project" value="InterPro"/>
</dbReference>
<evidence type="ECO:0000313" key="7">
    <source>
        <dbReference type="Proteomes" id="UP000269041"/>
    </source>
</evidence>
<evidence type="ECO:0000256" key="4">
    <source>
        <dbReference type="SAM" id="SignalP"/>
    </source>
</evidence>
<accession>A0A3R9FM40</accession>
<dbReference type="Proteomes" id="UP000269041">
    <property type="component" value="Unassembled WGS sequence"/>
</dbReference>
<dbReference type="InterPro" id="IPR050770">
    <property type="entry name" value="Intradiol_RC_Dioxygenase"/>
</dbReference>
<dbReference type="InterPro" id="IPR000627">
    <property type="entry name" value="Intradiol_dOase_C"/>
</dbReference>
<evidence type="ECO:0000256" key="3">
    <source>
        <dbReference type="ARBA" id="ARBA00023002"/>
    </source>
</evidence>
<keyword evidence="2 6" id="KW-0223">Dioxygenase</keyword>
<evidence type="ECO:0000259" key="5">
    <source>
        <dbReference type="PROSITE" id="PS00083"/>
    </source>
</evidence>
<dbReference type="EMBL" id="RSFA01000039">
    <property type="protein sequence ID" value="RSD31208.1"/>
    <property type="molecule type" value="Genomic_DNA"/>
</dbReference>
<dbReference type="Pfam" id="PF00775">
    <property type="entry name" value="Dioxygenase_C"/>
    <property type="match status" value="1"/>
</dbReference>
<evidence type="ECO:0000256" key="2">
    <source>
        <dbReference type="ARBA" id="ARBA00022964"/>
    </source>
</evidence>
<sequence>MKSVSRRCIVKGLVALAALPMYSRSAVSAMFTPSATEGPFYPPSSMRFPDIDNDLVKVSNAIKEAGGEIIHLSGKILSKDGQPLAGHRIEIWQCDVNGKYLHNGDDRDVKYDTGFQGFGHDITDADGNYHFRTIKPTVYPGRTPHIHVKVFDQKRELLTTQFYISGDDRNKSDGLYRRMSKQEADSVSMVFNQNNDSVETCVDVVV</sequence>
<dbReference type="RefSeq" id="WP_125321167.1">
    <property type="nucleotide sequence ID" value="NZ_AP024889.1"/>
</dbReference>
<keyword evidence="3" id="KW-0560">Oxidoreductase</keyword>
<feature type="domain" description="Intradiol ring-cleavage dioxygenases" evidence="5">
    <location>
        <begin position="72"/>
        <end position="100"/>
    </location>
</feature>
<dbReference type="AlphaFoldDB" id="A0A3R9FM40"/>
<reference evidence="6 7" key="1">
    <citation type="submission" date="2018-12" db="EMBL/GenBank/DDBJ databases">
        <title>Genomic taxonomy of the Vibrionaceae family.</title>
        <authorList>
            <person name="Gomez-Gil B."/>
            <person name="Enciso-Ibarra K."/>
        </authorList>
    </citation>
    <scope>NUCLEOTIDE SEQUENCE [LARGE SCALE GENOMIC DNA]</scope>
    <source>
        <strain evidence="6 7">CAIM 594</strain>
    </source>
</reference>
<feature type="signal peptide" evidence="4">
    <location>
        <begin position="1"/>
        <end position="28"/>
    </location>
</feature>
<dbReference type="SUPFAM" id="SSF49482">
    <property type="entry name" value="Aromatic compound dioxygenase"/>
    <property type="match status" value="1"/>
</dbReference>
<dbReference type="PANTHER" id="PTHR33711:SF9">
    <property type="entry name" value="PROTOCATECHUATE 3,4-DIOXYGENASE ALPHA CHAIN"/>
    <property type="match status" value="1"/>
</dbReference>
<dbReference type="OrthoDB" id="9805815at2"/>
<evidence type="ECO:0000313" key="6">
    <source>
        <dbReference type="EMBL" id="RSD31208.1"/>
    </source>
</evidence>
<dbReference type="GO" id="GO:0018578">
    <property type="term" value="F:protocatechuate 3,4-dioxygenase activity"/>
    <property type="evidence" value="ECO:0007669"/>
    <property type="project" value="InterPro"/>
</dbReference>
<feature type="chain" id="PRO_5018758852" evidence="4">
    <location>
        <begin position="29"/>
        <end position="206"/>
    </location>
</feature>
<organism evidence="6 7">
    <name type="scientific">Vibrio pectenicida</name>
    <dbReference type="NCBI Taxonomy" id="62763"/>
    <lineage>
        <taxon>Bacteria</taxon>
        <taxon>Pseudomonadati</taxon>
        <taxon>Pseudomonadota</taxon>
        <taxon>Gammaproteobacteria</taxon>
        <taxon>Vibrionales</taxon>
        <taxon>Vibrionaceae</taxon>
        <taxon>Vibrio</taxon>
    </lineage>
</organism>